<sequence>MHIAEFKITSSSRDTDEDVTSHRNGPSVEGNISREISHIKFPPNRKRKRHHQDWERFKHKRRKNKGQQYTSLFNKEVIQTRAIVILDSRKEKMYQTEIASREELVAKINTTAMKIQQHGLDNVQREVRRRAEVCIRAKGGHFEHLL</sequence>
<dbReference type="Proteomes" id="UP001148838">
    <property type="component" value="Unassembled WGS sequence"/>
</dbReference>
<feature type="compositionally biased region" description="Basic residues" evidence="1">
    <location>
        <begin position="43"/>
        <end position="65"/>
    </location>
</feature>
<reference evidence="2 3" key="1">
    <citation type="journal article" date="2022" name="Allergy">
        <title>Genome assembly and annotation of Periplaneta americana reveal a comprehensive cockroach allergen profile.</title>
        <authorList>
            <person name="Wang L."/>
            <person name="Xiong Q."/>
            <person name="Saelim N."/>
            <person name="Wang L."/>
            <person name="Nong W."/>
            <person name="Wan A.T."/>
            <person name="Shi M."/>
            <person name="Liu X."/>
            <person name="Cao Q."/>
            <person name="Hui J.H.L."/>
            <person name="Sookrung N."/>
            <person name="Leung T.F."/>
            <person name="Tungtrongchitr A."/>
            <person name="Tsui S.K.W."/>
        </authorList>
    </citation>
    <scope>NUCLEOTIDE SEQUENCE [LARGE SCALE GENOMIC DNA]</scope>
    <source>
        <strain evidence="2">PWHHKU_190912</strain>
    </source>
</reference>
<organism evidence="2 3">
    <name type="scientific">Periplaneta americana</name>
    <name type="common">American cockroach</name>
    <name type="synonym">Blatta americana</name>
    <dbReference type="NCBI Taxonomy" id="6978"/>
    <lineage>
        <taxon>Eukaryota</taxon>
        <taxon>Metazoa</taxon>
        <taxon>Ecdysozoa</taxon>
        <taxon>Arthropoda</taxon>
        <taxon>Hexapoda</taxon>
        <taxon>Insecta</taxon>
        <taxon>Pterygota</taxon>
        <taxon>Neoptera</taxon>
        <taxon>Polyneoptera</taxon>
        <taxon>Dictyoptera</taxon>
        <taxon>Blattodea</taxon>
        <taxon>Blattoidea</taxon>
        <taxon>Blattidae</taxon>
        <taxon>Blattinae</taxon>
        <taxon>Periplaneta</taxon>
    </lineage>
</organism>
<name>A0ABQ8T2Q7_PERAM</name>
<protein>
    <submittedName>
        <fullName evidence="2">Uncharacterized protein</fullName>
    </submittedName>
</protein>
<evidence type="ECO:0000313" key="3">
    <source>
        <dbReference type="Proteomes" id="UP001148838"/>
    </source>
</evidence>
<feature type="region of interest" description="Disordered" evidence="1">
    <location>
        <begin position="1"/>
        <end position="66"/>
    </location>
</feature>
<dbReference type="InterPro" id="IPR036397">
    <property type="entry name" value="RNaseH_sf"/>
</dbReference>
<gene>
    <name evidence="2" type="ORF">ANN_08349</name>
</gene>
<proteinExistence type="predicted"/>
<keyword evidence="3" id="KW-1185">Reference proteome</keyword>
<accession>A0ABQ8T2Q7</accession>
<evidence type="ECO:0000313" key="2">
    <source>
        <dbReference type="EMBL" id="KAJ4440210.1"/>
    </source>
</evidence>
<dbReference type="EMBL" id="JAJSOF020000017">
    <property type="protein sequence ID" value="KAJ4440210.1"/>
    <property type="molecule type" value="Genomic_DNA"/>
</dbReference>
<dbReference type="Gene3D" id="3.30.420.10">
    <property type="entry name" value="Ribonuclease H-like superfamily/Ribonuclease H"/>
    <property type="match status" value="1"/>
</dbReference>
<comment type="caution">
    <text evidence="2">The sequence shown here is derived from an EMBL/GenBank/DDBJ whole genome shotgun (WGS) entry which is preliminary data.</text>
</comment>
<evidence type="ECO:0000256" key="1">
    <source>
        <dbReference type="SAM" id="MobiDB-lite"/>
    </source>
</evidence>